<proteinExistence type="predicted"/>
<evidence type="ECO:0000313" key="2">
    <source>
        <dbReference type="EMBL" id="ASA24881.1"/>
    </source>
</evidence>
<dbReference type="AlphaFoldDB" id="A0A2Z2KUU8"/>
<dbReference type="KEGG" id="pdh:B9T62_31475"/>
<reference evidence="2 3" key="1">
    <citation type="submission" date="2017-06" db="EMBL/GenBank/DDBJ databases">
        <title>Complete genome sequence of Paenibacillus donghaensis KCTC 13049T isolated from East Sea sediment, South Korea.</title>
        <authorList>
            <person name="Jung B.K."/>
            <person name="Hong S.-J."/>
            <person name="Shin J.-H."/>
        </authorList>
    </citation>
    <scope>NUCLEOTIDE SEQUENCE [LARGE SCALE GENOMIC DNA]</scope>
    <source>
        <strain evidence="2 3">KCTC 13049</strain>
    </source>
</reference>
<evidence type="ECO:0000313" key="3">
    <source>
        <dbReference type="Proteomes" id="UP000249890"/>
    </source>
</evidence>
<gene>
    <name evidence="2" type="ORF">B9T62_31475</name>
</gene>
<sequence>MPQNHQYHASITAQSVSITNAINTVILILFQMLVLEYILLCRREGELIAMRRMPGSRPKKVDAHWPNRSVYRMNKRNQIRGPIELG</sequence>
<keyword evidence="1" id="KW-1133">Transmembrane helix</keyword>
<accession>A0A2Z2KUU8</accession>
<keyword evidence="1" id="KW-0472">Membrane</keyword>
<name>A0A2Z2KUU8_9BACL</name>
<protein>
    <submittedName>
        <fullName evidence="2">Uncharacterized protein</fullName>
    </submittedName>
</protein>
<dbReference type="EMBL" id="CP021780">
    <property type="protein sequence ID" value="ASA24881.1"/>
    <property type="molecule type" value="Genomic_DNA"/>
</dbReference>
<organism evidence="2 3">
    <name type="scientific">Paenibacillus donghaensis</name>
    <dbReference type="NCBI Taxonomy" id="414771"/>
    <lineage>
        <taxon>Bacteria</taxon>
        <taxon>Bacillati</taxon>
        <taxon>Bacillota</taxon>
        <taxon>Bacilli</taxon>
        <taxon>Bacillales</taxon>
        <taxon>Paenibacillaceae</taxon>
        <taxon>Paenibacillus</taxon>
    </lineage>
</organism>
<keyword evidence="3" id="KW-1185">Reference proteome</keyword>
<evidence type="ECO:0000256" key="1">
    <source>
        <dbReference type="SAM" id="Phobius"/>
    </source>
</evidence>
<keyword evidence="1" id="KW-0812">Transmembrane</keyword>
<feature type="transmembrane region" description="Helical" evidence="1">
    <location>
        <begin position="20"/>
        <end position="41"/>
    </location>
</feature>
<dbReference type="Proteomes" id="UP000249890">
    <property type="component" value="Chromosome"/>
</dbReference>